<dbReference type="SUPFAM" id="SSF51735">
    <property type="entry name" value="NAD(P)-binding Rossmann-fold domains"/>
    <property type="match status" value="1"/>
</dbReference>
<evidence type="ECO:0000259" key="3">
    <source>
        <dbReference type="Pfam" id="PF01370"/>
    </source>
</evidence>
<comment type="similarity">
    <text evidence="2">Belongs to the NAD(P)-dependent epimerase/dehydratase family.</text>
</comment>
<keyword evidence="5" id="KW-1185">Reference proteome</keyword>
<dbReference type="OrthoDB" id="9803010at2"/>
<name>V5BUS8_9GAMM</name>
<dbReference type="InterPro" id="IPR036291">
    <property type="entry name" value="NAD(P)-bd_dom_sf"/>
</dbReference>
<dbReference type="RefSeq" id="WP_023495325.1">
    <property type="nucleotide sequence ID" value="NZ_AYLO01000090.1"/>
</dbReference>
<dbReference type="Gene3D" id="3.90.25.10">
    <property type="entry name" value="UDP-galactose 4-epimerase, domain 1"/>
    <property type="match status" value="1"/>
</dbReference>
<comment type="caution">
    <text evidence="4">The sequence shown here is derived from an EMBL/GenBank/DDBJ whole genome shotgun (WGS) entry which is preliminary data.</text>
</comment>
<dbReference type="GO" id="GO:0003978">
    <property type="term" value="F:UDP-glucose 4-epimerase activity"/>
    <property type="evidence" value="ECO:0007669"/>
    <property type="project" value="UniProtKB-EC"/>
</dbReference>
<dbReference type="eggNOG" id="COG0451">
    <property type="taxonomic scope" value="Bacteria"/>
</dbReference>
<evidence type="ECO:0000313" key="5">
    <source>
        <dbReference type="Proteomes" id="UP000017842"/>
    </source>
</evidence>
<dbReference type="PATRIC" id="fig|1116472.3.peg.2616"/>
<reference evidence="4 5" key="1">
    <citation type="journal article" date="2013" name="Genome Announc.">
        <title>Draft Genome Sequence of the Methanotrophic Gammaproteobacterium Methyloglobulus morosus DSM 22980 Strain KoM1.</title>
        <authorList>
            <person name="Poehlein A."/>
            <person name="Deutzmann J.S."/>
            <person name="Daniel R."/>
            <person name="Simeonova D.D."/>
        </authorList>
    </citation>
    <scope>NUCLEOTIDE SEQUENCE [LARGE SCALE GENOMIC DNA]</scope>
    <source>
        <strain evidence="4 5">KoM1</strain>
    </source>
</reference>
<feature type="domain" description="NAD-dependent epimerase/dehydratase" evidence="3">
    <location>
        <begin position="5"/>
        <end position="239"/>
    </location>
</feature>
<dbReference type="Gene3D" id="3.40.50.720">
    <property type="entry name" value="NAD(P)-binding Rossmann-like Domain"/>
    <property type="match status" value="1"/>
</dbReference>
<dbReference type="EMBL" id="AYLO01000090">
    <property type="protein sequence ID" value="ESS71604.1"/>
    <property type="molecule type" value="Genomic_DNA"/>
</dbReference>
<comment type="pathway">
    <text evidence="1">Bacterial outer membrane biogenesis; LPS O-antigen biosynthesis.</text>
</comment>
<dbReference type="Pfam" id="PF01370">
    <property type="entry name" value="Epimerase"/>
    <property type="match status" value="1"/>
</dbReference>
<keyword evidence="4" id="KW-0413">Isomerase</keyword>
<organism evidence="4 5">
    <name type="scientific">Methyloglobulus morosus KoM1</name>
    <dbReference type="NCBI Taxonomy" id="1116472"/>
    <lineage>
        <taxon>Bacteria</taxon>
        <taxon>Pseudomonadati</taxon>
        <taxon>Pseudomonadota</taxon>
        <taxon>Gammaproteobacteria</taxon>
        <taxon>Methylococcales</taxon>
        <taxon>Methylococcaceae</taxon>
        <taxon>Methyloglobulus</taxon>
    </lineage>
</organism>
<dbReference type="CDD" id="cd05234">
    <property type="entry name" value="UDP_G4E_2_SDR_e"/>
    <property type="match status" value="1"/>
</dbReference>
<dbReference type="AlphaFoldDB" id="V5BUS8"/>
<evidence type="ECO:0000313" key="4">
    <source>
        <dbReference type="EMBL" id="ESS71604.1"/>
    </source>
</evidence>
<dbReference type="STRING" id="1116472.MGMO_94c00190"/>
<sequence length="319" mass="35353">MANLIVTGCAGFIGSTLVDRLLADGHQVTGVDNFSTGQRRFLEGALAHQNFKLVEIDLLDLDALKLAFAGGEAVFHLSANADVRFGTEHPRKDLEQNTIATYNVLEAMRKNGIKKIAFSSTGSVYGEAEVVPTPEDGPFPIQTSLYGASKAAGEGLIAAYCEGFGFQSWIFRFVSILGERYTHGHVFDFYQKLKADPSRLPVLGNGRQRKSYLYVQDCIDAILLAMEKATDKVNIFNLGVDGYCEVNDSIGWICEELGVKPQLEYSGGDRGWIGDNPFIFLETKKIQSLGWKPKFGIRDGVIKTVEYLRENEWVFEARD</sequence>
<protein>
    <submittedName>
        <fullName evidence="4">Putative UDP-glucose 4-epimerase</fullName>
        <ecNumber evidence="4">5.1.3.2</ecNumber>
    </submittedName>
</protein>
<evidence type="ECO:0000256" key="1">
    <source>
        <dbReference type="ARBA" id="ARBA00005125"/>
    </source>
</evidence>
<dbReference type="EC" id="5.1.3.2" evidence="4"/>
<evidence type="ECO:0000256" key="2">
    <source>
        <dbReference type="ARBA" id="ARBA00007637"/>
    </source>
</evidence>
<proteinExistence type="inferred from homology"/>
<dbReference type="PANTHER" id="PTHR43000">
    <property type="entry name" value="DTDP-D-GLUCOSE 4,6-DEHYDRATASE-RELATED"/>
    <property type="match status" value="1"/>
</dbReference>
<dbReference type="InterPro" id="IPR001509">
    <property type="entry name" value="Epimerase_deHydtase"/>
</dbReference>
<dbReference type="Proteomes" id="UP000017842">
    <property type="component" value="Unassembled WGS sequence"/>
</dbReference>
<gene>
    <name evidence="4" type="ORF">MGMO_94c00190</name>
</gene>
<accession>V5BUS8</accession>